<feature type="transmembrane region" description="Helical" evidence="6">
    <location>
        <begin position="146"/>
        <end position="165"/>
    </location>
</feature>
<comment type="caution">
    <text evidence="7">The sequence shown here is derived from an EMBL/GenBank/DDBJ whole genome shotgun (WGS) entry which is preliminary data.</text>
</comment>
<proteinExistence type="inferred from homology"/>
<keyword evidence="5 6" id="KW-0472">Membrane</keyword>
<evidence type="ECO:0000256" key="3">
    <source>
        <dbReference type="ARBA" id="ARBA00022692"/>
    </source>
</evidence>
<keyword evidence="8" id="KW-1185">Reference proteome</keyword>
<gene>
    <name evidence="7" type="ORF">KDH_69430</name>
</gene>
<dbReference type="Proteomes" id="UP001344906">
    <property type="component" value="Unassembled WGS sequence"/>
</dbReference>
<sequence>MAQYAMPQDQNVGTTGTDVVTRDARLAIPNMQAFAFTTIIWGAVFAGFLIRPLATGLGLLAVVSFFGGIALFLGGMHQSTRENPEMGTFFESYGVFLISLGALVAPTFGISSALGSHLNVAVGFLFLTWTVFTILYMLTAMGTNPVWLGALGLLALASLGVTLGLLINVPILTLIGGWIAIASGLVAWYGMLSRLLEAGHSRLELPRGGFHHAPNIR</sequence>
<evidence type="ECO:0000256" key="4">
    <source>
        <dbReference type="ARBA" id="ARBA00022989"/>
    </source>
</evidence>
<evidence type="ECO:0000313" key="8">
    <source>
        <dbReference type="Proteomes" id="UP001344906"/>
    </source>
</evidence>
<evidence type="ECO:0000256" key="5">
    <source>
        <dbReference type="ARBA" id="ARBA00023136"/>
    </source>
</evidence>
<feature type="transmembrane region" description="Helical" evidence="6">
    <location>
        <begin position="171"/>
        <end position="192"/>
    </location>
</feature>
<feature type="transmembrane region" description="Helical" evidence="6">
    <location>
        <begin position="120"/>
        <end position="139"/>
    </location>
</feature>
<evidence type="ECO:0000313" key="7">
    <source>
        <dbReference type="EMBL" id="GLV60120.1"/>
    </source>
</evidence>
<dbReference type="PANTHER" id="PTHR31123:SF1">
    <property type="entry name" value="ACCUMULATION OF DYADS PROTEIN 2-RELATED"/>
    <property type="match status" value="1"/>
</dbReference>
<evidence type="ECO:0000256" key="1">
    <source>
        <dbReference type="ARBA" id="ARBA00004141"/>
    </source>
</evidence>
<name>A0ABQ6G0T8_9CHLR</name>
<dbReference type="PANTHER" id="PTHR31123">
    <property type="entry name" value="ACCUMULATION OF DYADS PROTEIN 2-RELATED"/>
    <property type="match status" value="1"/>
</dbReference>
<reference evidence="7 8" key="1">
    <citation type="submission" date="2023-02" db="EMBL/GenBank/DDBJ databases">
        <title>Dictyobacter halimunensis sp. nov., a new member of the class Ktedonobacteria from forest soil in a geothermal area.</title>
        <authorList>
            <person name="Rachmania M.K."/>
            <person name="Ningsih F."/>
            <person name="Sakai Y."/>
            <person name="Yabe S."/>
            <person name="Yokota A."/>
            <person name="Sjamsuridzal W."/>
        </authorList>
    </citation>
    <scope>NUCLEOTIDE SEQUENCE [LARGE SCALE GENOMIC DNA]</scope>
    <source>
        <strain evidence="7 8">S3.2.2.5</strain>
    </source>
</reference>
<keyword evidence="4 6" id="KW-1133">Transmembrane helix</keyword>
<dbReference type="InterPro" id="IPR000791">
    <property type="entry name" value="Gpr1/Fun34/SatP-like"/>
</dbReference>
<feature type="transmembrane region" description="Helical" evidence="6">
    <location>
        <begin position="95"/>
        <end position="114"/>
    </location>
</feature>
<dbReference type="InterPro" id="IPR051633">
    <property type="entry name" value="AceTr"/>
</dbReference>
<comment type="subcellular location">
    <subcellularLocation>
        <location evidence="1">Membrane</location>
        <topology evidence="1">Multi-pass membrane protein</topology>
    </subcellularLocation>
</comment>
<evidence type="ECO:0000256" key="2">
    <source>
        <dbReference type="ARBA" id="ARBA00005587"/>
    </source>
</evidence>
<feature type="transmembrane region" description="Helical" evidence="6">
    <location>
        <begin position="56"/>
        <end position="74"/>
    </location>
</feature>
<feature type="transmembrane region" description="Helical" evidence="6">
    <location>
        <begin position="31"/>
        <end position="50"/>
    </location>
</feature>
<keyword evidence="3 6" id="KW-0812">Transmembrane</keyword>
<accession>A0ABQ6G0T8</accession>
<comment type="similarity">
    <text evidence="2">Belongs to the acetate uptake transporter (AceTr) (TC 2.A.96) family.</text>
</comment>
<dbReference type="RefSeq" id="WP_338257101.1">
    <property type="nucleotide sequence ID" value="NZ_BSRI01000002.1"/>
</dbReference>
<dbReference type="EMBL" id="BSRI01000002">
    <property type="protein sequence ID" value="GLV60120.1"/>
    <property type="molecule type" value="Genomic_DNA"/>
</dbReference>
<evidence type="ECO:0000256" key="6">
    <source>
        <dbReference type="SAM" id="Phobius"/>
    </source>
</evidence>
<dbReference type="Pfam" id="PF01184">
    <property type="entry name" value="Gpr1_Fun34_YaaH"/>
    <property type="match status" value="1"/>
</dbReference>
<protein>
    <submittedName>
        <fullName evidence="7">Uncharacterized protein</fullName>
    </submittedName>
</protein>
<organism evidence="7 8">
    <name type="scientific">Dictyobacter halimunensis</name>
    <dbReference type="NCBI Taxonomy" id="3026934"/>
    <lineage>
        <taxon>Bacteria</taxon>
        <taxon>Bacillati</taxon>
        <taxon>Chloroflexota</taxon>
        <taxon>Ktedonobacteria</taxon>
        <taxon>Ktedonobacterales</taxon>
        <taxon>Dictyobacteraceae</taxon>
        <taxon>Dictyobacter</taxon>
    </lineage>
</organism>